<name>A0A100IKP5_ASPNG</name>
<organism evidence="2 3">
    <name type="scientific">Aspergillus niger</name>
    <dbReference type="NCBI Taxonomy" id="5061"/>
    <lineage>
        <taxon>Eukaryota</taxon>
        <taxon>Fungi</taxon>
        <taxon>Dikarya</taxon>
        <taxon>Ascomycota</taxon>
        <taxon>Pezizomycotina</taxon>
        <taxon>Eurotiomycetes</taxon>
        <taxon>Eurotiomycetidae</taxon>
        <taxon>Eurotiales</taxon>
        <taxon>Aspergillaceae</taxon>
        <taxon>Aspergillus</taxon>
        <taxon>Aspergillus subgen. Circumdati</taxon>
    </lineage>
</organism>
<dbReference type="VEuPathDB" id="FungiDB:M747DRAFT_291689"/>
<dbReference type="AlphaFoldDB" id="A0A100IKP5"/>
<dbReference type="OrthoDB" id="3922785at2759"/>
<dbReference type="VEuPathDB" id="FungiDB:ASPNIDRAFT2_1161481"/>
<feature type="region of interest" description="Disordered" evidence="1">
    <location>
        <begin position="323"/>
        <end position="342"/>
    </location>
</feature>
<accession>A0A100IKP5</accession>
<comment type="caution">
    <text evidence="2">The sequence shown here is derived from an EMBL/GenBank/DDBJ whole genome shotgun (WGS) entry which is preliminary data.</text>
</comment>
<reference evidence="3" key="1">
    <citation type="journal article" date="2016" name="Genome Announc.">
        <title>Draft genome sequence of Aspergillus niger strain An76.</title>
        <authorList>
            <person name="Gong W."/>
            <person name="Cheng Z."/>
            <person name="Zhang H."/>
            <person name="Liu L."/>
            <person name="Gao P."/>
            <person name="Wang L."/>
        </authorList>
    </citation>
    <scope>NUCLEOTIDE SEQUENCE [LARGE SCALE GENOMIC DNA]</scope>
    <source>
        <strain evidence="3">An76</strain>
    </source>
</reference>
<evidence type="ECO:0000313" key="3">
    <source>
        <dbReference type="Proteomes" id="UP000068243"/>
    </source>
</evidence>
<evidence type="ECO:0000313" key="2">
    <source>
        <dbReference type="EMBL" id="GAQ43005.1"/>
    </source>
</evidence>
<dbReference type="VEuPathDB" id="FungiDB:ATCC64974_1130"/>
<dbReference type="EMBL" id="BCMY01000008">
    <property type="protein sequence ID" value="GAQ43005.1"/>
    <property type="molecule type" value="Genomic_DNA"/>
</dbReference>
<proteinExistence type="predicted"/>
<evidence type="ECO:0000256" key="1">
    <source>
        <dbReference type="SAM" id="MobiDB-lite"/>
    </source>
</evidence>
<gene>
    <name evidence="2" type="ORF">ABL_05666</name>
</gene>
<feature type="compositionally biased region" description="Low complexity" evidence="1">
    <location>
        <begin position="332"/>
        <end position="342"/>
    </location>
</feature>
<dbReference type="Proteomes" id="UP000068243">
    <property type="component" value="Unassembled WGS sequence"/>
</dbReference>
<dbReference type="OMA" id="WHLEEND"/>
<protein>
    <submittedName>
        <fullName evidence="2">Uncharacterized protein</fullName>
    </submittedName>
</protein>
<dbReference type="VEuPathDB" id="FungiDB:An14g01170"/>
<feature type="region of interest" description="Disordered" evidence="1">
    <location>
        <begin position="274"/>
        <end position="303"/>
    </location>
</feature>
<sequence length="434" mass="48508">MHARRSTTQPEPFRHVDVCRKQSSASLGSLKFGKLRVDCCWLKSKTQWGKLRGQDTGLIYLNLTFHQPADCKLSQATITINFHEVEYFSGRNPKSDLEITEFFGPQILTGEKRERQVSETLEAIPRVGAANVNVEGIGVSRKSQVTYASRWKFTGSRFTDNSLDDSYVASSRYRQLIWHLEENDLDRQAVHHSIVHTALAFHHDTFPFYIVLQIEVKMQRRHHRALQHLVCPPRGRNAPFRTTIEPVGSKTDDPKFARLVRNIDQAMVRKNLHPVAEVSDPKPAATSDDSEINHPDENYSINDGPSGPLLGVAQRLCGNKPSGISALRRRSSSASTKSVNSSSKTTLVGYETMSQPDDQAGIRPADCEADDLLIVNSTKQTIKATTIHKHASIVALSVVRHASQLLAALIAWLILGLNELHTWLARTGKGLERD</sequence>